<gene>
    <name evidence="1" type="ORF">RFI_09495</name>
</gene>
<sequence>MTAKEKDNDKGTSTNLVEQVHLVLEAHRCLQDKYESQKTELGRMTEEAWHLQHLNQRFDEIKNLLLSGQKQSLIPVSIPANERVNESANSNDLNDSNFTNSLMSSVCLFDTMPADGYLFLSFFFLITTNKQTNKKKTICK</sequence>
<evidence type="ECO:0000313" key="2">
    <source>
        <dbReference type="Proteomes" id="UP000023152"/>
    </source>
</evidence>
<proteinExistence type="predicted"/>
<accession>X6NMZ1</accession>
<dbReference type="Proteomes" id="UP000023152">
    <property type="component" value="Unassembled WGS sequence"/>
</dbReference>
<evidence type="ECO:0000313" key="1">
    <source>
        <dbReference type="EMBL" id="ETO27635.1"/>
    </source>
</evidence>
<keyword evidence="2" id="KW-1185">Reference proteome</keyword>
<protein>
    <submittedName>
        <fullName evidence="1">Uncharacterized protein</fullName>
    </submittedName>
</protein>
<reference evidence="1 2" key="1">
    <citation type="journal article" date="2013" name="Curr. Biol.">
        <title>The Genome of the Foraminiferan Reticulomyxa filosa.</title>
        <authorList>
            <person name="Glockner G."/>
            <person name="Hulsmann N."/>
            <person name="Schleicher M."/>
            <person name="Noegel A.A."/>
            <person name="Eichinger L."/>
            <person name="Gallinger C."/>
            <person name="Pawlowski J."/>
            <person name="Sierra R."/>
            <person name="Euteneuer U."/>
            <person name="Pillet L."/>
            <person name="Moustafa A."/>
            <person name="Platzer M."/>
            <person name="Groth M."/>
            <person name="Szafranski K."/>
            <person name="Schliwa M."/>
        </authorList>
    </citation>
    <scope>NUCLEOTIDE SEQUENCE [LARGE SCALE GENOMIC DNA]</scope>
</reference>
<dbReference type="AlphaFoldDB" id="X6NMZ1"/>
<organism evidence="1 2">
    <name type="scientific">Reticulomyxa filosa</name>
    <dbReference type="NCBI Taxonomy" id="46433"/>
    <lineage>
        <taxon>Eukaryota</taxon>
        <taxon>Sar</taxon>
        <taxon>Rhizaria</taxon>
        <taxon>Retaria</taxon>
        <taxon>Foraminifera</taxon>
        <taxon>Monothalamids</taxon>
        <taxon>Reticulomyxidae</taxon>
        <taxon>Reticulomyxa</taxon>
    </lineage>
</organism>
<dbReference type="EMBL" id="ASPP01007134">
    <property type="protein sequence ID" value="ETO27635.1"/>
    <property type="molecule type" value="Genomic_DNA"/>
</dbReference>
<comment type="caution">
    <text evidence="1">The sequence shown here is derived from an EMBL/GenBank/DDBJ whole genome shotgun (WGS) entry which is preliminary data.</text>
</comment>
<name>X6NMZ1_RETFI</name>